<feature type="transmembrane region" description="Helical" evidence="1">
    <location>
        <begin position="41"/>
        <end position="61"/>
    </location>
</feature>
<name>A0A0R1WNY2_9LACO</name>
<dbReference type="AlphaFoldDB" id="A0A0R1WNY2"/>
<keyword evidence="1" id="KW-0812">Transmembrane</keyword>
<keyword evidence="1" id="KW-0472">Membrane</keyword>
<feature type="transmembrane region" description="Helical" evidence="1">
    <location>
        <begin position="12"/>
        <end position="35"/>
    </location>
</feature>
<keyword evidence="1" id="KW-1133">Transmembrane helix</keyword>
<evidence type="ECO:0000313" key="2">
    <source>
        <dbReference type="EMBL" id="KRM16028.1"/>
    </source>
</evidence>
<reference evidence="2 3" key="1">
    <citation type="journal article" date="2015" name="Genome Announc.">
        <title>Expanding the biotechnology potential of lactobacilli through comparative genomics of 213 strains and associated genera.</title>
        <authorList>
            <person name="Sun Z."/>
            <person name="Harris H.M."/>
            <person name="McCann A."/>
            <person name="Guo C."/>
            <person name="Argimon S."/>
            <person name="Zhang W."/>
            <person name="Yang X."/>
            <person name="Jeffery I.B."/>
            <person name="Cooney J.C."/>
            <person name="Kagawa T.F."/>
            <person name="Liu W."/>
            <person name="Song Y."/>
            <person name="Salvetti E."/>
            <person name="Wrobel A."/>
            <person name="Rasinkangas P."/>
            <person name="Parkhill J."/>
            <person name="Rea M.C."/>
            <person name="O'Sullivan O."/>
            <person name="Ritari J."/>
            <person name="Douillard F.P."/>
            <person name="Paul Ross R."/>
            <person name="Yang R."/>
            <person name="Briner A.E."/>
            <person name="Felis G.E."/>
            <person name="de Vos W.M."/>
            <person name="Barrangou R."/>
            <person name="Klaenhammer T.R."/>
            <person name="Caufield P.W."/>
            <person name="Cui Y."/>
            <person name="Zhang H."/>
            <person name="O'Toole P.W."/>
        </authorList>
    </citation>
    <scope>NUCLEOTIDE SEQUENCE [LARGE SCALE GENOMIC DNA]</scope>
    <source>
        <strain evidence="2 3">DSM 4864</strain>
    </source>
</reference>
<protein>
    <submittedName>
        <fullName evidence="2">Uncharacterized protein</fullName>
    </submittedName>
</protein>
<proteinExistence type="predicted"/>
<accession>A0A0R1WNY2</accession>
<evidence type="ECO:0000256" key="1">
    <source>
        <dbReference type="SAM" id="Phobius"/>
    </source>
</evidence>
<evidence type="ECO:0000313" key="3">
    <source>
        <dbReference type="Proteomes" id="UP000050973"/>
    </source>
</evidence>
<comment type="caution">
    <text evidence="2">The sequence shown here is derived from an EMBL/GenBank/DDBJ whole genome shotgun (WGS) entry which is preliminary data.</text>
</comment>
<dbReference type="RefSeq" id="WP_003712919.1">
    <property type="nucleotide sequence ID" value="NZ_AZGE01000006.1"/>
</dbReference>
<sequence length="70" mass="8332">MKYHLTRKFIKHVAVTDLFVFLALFCYDILAWLIPVVRVRFWGIILILLIVDLCLISIKLINNYDFGPHR</sequence>
<organism evidence="2 3">
    <name type="scientific">Limosilactobacillus oris DSM 4864</name>
    <dbReference type="NCBI Taxonomy" id="1423779"/>
    <lineage>
        <taxon>Bacteria</taxon>
        <taxon>Bacillati</taxon>
        <taxon>Bacillota</taxon>
        <taxon>Bacilli</taxon>
        <taxon>Lactobacillales</taxon>
        <taxon>Lactobacillaceae</taxon>
        <taxon>Limosilactobacillus</taxon>
    </lineage>
</organism>
<gene>
    <name evidence="2" type="ORF">FC49_GL001709</name>
</gene>
<dbReference type="Proteomes" id="UP000050973">
    <property type="component" value="Unassembled WGS sequence"/>
</dbReference>
<dbReference type="EMBL" id="AZGE01000006">
    <property type="protein sequence ID" value="KRM16028.1"/>
    <property type="molecule type" value="Genomic_DNA"/>
</dbReference>